<feature type="domain" description="CBS" evidence="3">
    <location>
        <begin position="9"/>
        <end position="68"/>
    </location>
</feature>
<accession>A0A254TIJ2</accession>
<evidence type="ECO:0000313" key="5">
    <source>
        <dbReference type="Proteomes" id="UP000197535"/>
    </source>
</evidence>
<dbReference type="EMBL" id="LSTO01000001">
    <property type="protein sequence ID" value="OWW21162.1"/>
    <property type="molecule type" value="Genomic_DNA"/>
</dbReference>
<dbReference type="InterPro" id="IPR051257">
    <property type="entry name" value="Diverse_CBS-Domain"/>
</dbReference>
<dbReference type="Pfam" id="PF00571">
    <property type="entry name" value="CBS"/>
    <property type="match status" value="2"/>
</dbReference>
<protein>
    <recommendedName>
        <fullName evidence="3">CBS domain-containing protein</fullName>
    </recommendedName>
</protein>
<gene>
    <name evidence="4" type="ORF">AYR66_18455</name>
</gene>
<keyword evidence="5" id="KW-1185">Reference proteome</keyword>
<dbReference type="InterPro" id="IPR000644">
    <property type="entry name" value="CBS_dom"/>
</dbReference>
<dbReference type="Proteomes" id="UP000197535">
    <property type="component" value="Unassembled WGS sequence"/>
</dbReference>
<organism evidence="4 5">
    <name type="scientific">Noviherbaspirillum denitrificans</name>
    <dbReference type="NCBI Taxonomy" id="1968433"/>
    <lineage>
        <taxon>Bacteria</taxon>
        <taxon>Pseudomonadati</taxon>
        <taxon>Pseudomonadota</taxon>
        <taxon>Betaproteobacteria</taxon>
        <taxon>Burkholderiales</taxon>
        <taxon>Oxalobacteraceae</taxon>
        <taxon>Noviherbaspirillum</taxon>
    </lineage>
</organism>
<dbReference type="AlphaFoldDB" id="A0A254TIJ2"/>
<sequence length="129" mass="14087">MGKPISSIMHRTVSPVHMDDTIDIVESVMNAHRISSAPVYDDGGAVIGIITTTDVVRHHASGKEGRATKAWELCTYKPLQVSADTPAPKVAELMVEHRVHHVLVMEGRSVEGIVSALDFVKLYLDECRG</sequence>
<evidence type="ECO:0000256" key="2">
    <source>
        <dbReference type="PROSITE-ProRule" id="PRU00703"/>
    </source>
</evidence>
<comment type="caution">
    <text evidence="4">The sequence shown here is derived from an EMBL/GenBank/DDBJ whole genome shotgun (WGS) entry which is preliminary data.</text>
</comment>
<dbReference type="SUPFAM" id="SSF54631">
    <property type="entry name" value="CBS-domain pair"/>
    <property type="match status" value="1"/>
</dbReference>
<dbReference type="PROSITE" id="PS51371">
    <property type="entry name" value="CBS"/>
    <property type="match status" value="2"/>
</dbReference>
<dbReference type="RefSeq" id="WP_170942143.1">
    <property type="nucleotide sequence ID" value="NZ_LSTO01000001.1"/>
</dbReference>
<dbReference type="InterPro" id="IPR046342">
    <property type="entry name" value="CBS_dom_sf"/>
</dbReference>
<name>A0A254TIJ2_9BURK</name>
<proteinExistence type="predicted"/>
<reference evidence="4 5" key="1">
    <citation type="submission" date="2016-02" db="EMBL/GenBank/DDBJ databases">
        <authorList>
            <person name="Wen L."/>
            <person name="He K."/>
            <person name="Yang H."/>
        </authorList>
    </citation>
    <scope>NUCLEOTIDE SEQUENCE [LARGE SCALE GENOMIC DNA]</scope>
    <source>
        <strain evidence="4 5">TSA40</strain>
    </source>
</reference>
<feature type="domain" description="CBS" evidence="3">
    <location>
        <begin position="74"/>
        <end position="129"/>
    </location>
</feature>
<dbReference type="SMART" id="SM00116">
    <property type="entry name" value="CBS"/>
    <property type="match status" value="2"/>
</dbReference>
<evidence type="ECO:0000313" key="4">
    <source>
        <dbReference type="EMBL" id="OWW21162.1"/>
    </source>
</evidence>
<evidence type="ECO:0000256" key="1">
    <source>
        <dbReference type="ARBA" id="ARBA00023122"/>
    </source>
</evidence>
<keyword evidence="1 2" id="KW-0129">CBS domain</keyword>
<dbReference type="PANTHER" id="PTHR43080:SF2">
    <property type="entry name" value="CBS DOMAIN-CONTAINING PROTEIN"/>
    <property type="match status" value="1"/>
</dbReference>
<dbReference type="Gene3D" id="3.10.580.10">
    <property type="entry name" value="CBS-domain"/>
    <property type="match status" value="1"/>
</dbReference>
<dbReference type="PANTHER" id="PTHR43080">
    <property type="entry name" value="CBS DOMAIN-CONTAINING PROTEIN CBSX3, MITOCHONDRIAL"/>
    <property type="match status" value="1"/>
</dbReference>
<evidence type="ECO:0000259" key="3">
    <source>
        <dbReference type="PROSITE" id="PS51371"/>
    </source>
</evidence>